<proteinExistence type="predicted"/>
<keyword evidence="3" id="KW-1185">Reference proteome</keyword>
<dbReference type="Proteomes" id="UP000053477">
    <property type="component" value="Unassembled WGS sequence"/>
</dbReference>
<feature type="compositionally biased region" description="Low complexity" evidence="1">
    <location>
        <begin position="11"/>
        <end position="27"/>
    </location>
</feature>
<name>A0A0H2SD14_9AGAM</name>
<evidence type="ECO:0000313" key="2">
    <source>
        <dbReference type="EMBL" id="KLO14851.1"/>
    </source>
</evidence>
<accession>A0A0H2SD14</accession>
<dbReference type="InParanoid" id="A0A0H2SD14"/>
<reference evidence="2 3" key="1">
    <citation type="submission" date="2015-04" db="EMBL/GenBank/DDBJ databases">
        <title>Complete genome sequence of Schizopora paradoxa KUC8140, a cosmopolitan wood degrader in East Asia.</title>
        <authorList>
            <consortium name="DOE Joint Genome Institute"/>
            <person name="Min B."/>
            <person name="Park H."/>
            <person name="Jang Y."/>
            <person name="Kim J.-J."/>
            <person name="Kim K.H."/>
            <person name="Pangilinan J."/>
            <person name="Lipzen A."/>
            <person name="Riley R."/>
            <person name="Grigoriev I.V."/>
            <person name="Spatafora J.W."/>
            <person name="Choi I.-G."/>
        </authorList>
    </citation>
    <scope>NUCLEOTIDE SEQUENCE [LARGE SCALE GENOMIC DNA]</scope>
    <source>
        <strain evidence="2 3">KUC8140</strain>
    </source>
</reference>
<gene>
    <name evidence="2" type="ORF">SCHPADRAFT_295262</name>
</gene>
<dbReference type="AlphaFoldDB" id="A0A0H2SD14"/>
<dbReference type="EMBL" id="KQ085938">
    <property type="protein sequence ID" value="KLO14851.1"/>
    <property type="molecule type" value="Genomic_DNA"/>
</dbReference>
<evidence type="ECO:0000313" key="3">
    <source>
        <dbReference type="Proteomes" id="UP000053477"/>
    </source>
</evidence>
<protein>
    <submittedName>
        <fullName evidence="2">Uncharacterized protein</fullName>
    </submittedName>
</protein>
<organism evidence="2 3">
    <name type="scientific">Schizopora paradoxa</name>
    <dbReference type="NCBI Taxonomy" id="27342"/>
    <lineage>
        <taxon>Eukaryota</taxon>
        <taxon>Fungi</taxon>
        <taxon>Dikarya</taxon>
        <taxon>Basidiomycota</taxon>
        <taxon>Agaricomycotina</taxon>
        <taxon>Agaricomycetes</taxon>
        <taxon>Hymenochaetales</taxon>
        <taxon>Schizoporaceae</taxon>
        <taxon>Schizopora</taxon>
    </lineage>
</organism>
<evidence type="ECO:0000256" key="1">
    <source>
        <dbReference type="SAM" id="MobiDB-lite"/>
    </source>
</evidence>
<sequence>MSTGHPVTYLSSNSSSQSFSTHSWNSSKRWDDGFRQATRQTPRFELTALSTQPFLLLTPYLHPFRMATPRSSSTTLIELWLAYHVAPTVTPVDQFGGHRKIQAEEPFREDESAHRTIRLLRLTWLPSAQYEDPCKMHDAWYFPRGYADFAETSYPGIYILVVCIFLEVSTGQKPCDVHLFDLRQTRHEALIKMQLVQM</sequence>
<feature type="region of interest" description="Disordered" evidence="1">
    <location>
        <begin position="1"/>
        <end position="27"/>
    </location>
</feature>